<name>A0ABS8VS22_DATST</name>
<sequence>MLTYMWQKQPLQTLLVLKFAASNEEKLVQQERNTRDQEDLGKENDIFITINSERAYGVLVSENKEGKQEHIEKNYKKRWKQKTPDESYEASIGAKSDHINLEISEAKDGDGCHEKVSDSAVALIGTKSDCINLENFKGSNGDGFYEKVSHSAVGLI</sequence>
<evidence type="ECO:0000313" key="2">
    <source>
        <dbReference type="Proteomes" id="UP000823775"/>
    </source>
</evidence>
<reference evidence="1 2" key="1">
    <citation type="journal article" date="2021" name="BMC Genomics">
        <title>Datura genome reveals duplications of psychoactive alkaloid biosynthetic genes and high mutation rate following tissue culture.</title>
        <authorList>
            <person name="Rajewski A."/>
            <person name="Carter-House D."/>
            <person name="Stajich J."/>
            <person name="Litt A."/>
        </authorList>
    </citation>
    <scope>NUCLEOTIDE SEQUENCE [LARGE SCALE GENOMIC DNA]</scope>
    <source>
        <strain evidence="1">AR-01</strain>
    </source>
</reference>
<dbReference type="EMBL" id="JACEIK010005780">
    <property type="protein sequence ID" value="MCE0482198.1"/>
    <property type="molecule type" value="Genomic_DNA"/>
</dbReference>
<protein>
    <submittedName>
        <fullName evidence="1">Uncharacterized protein</fullName>
    </submittedName>
</protein>
<comment type="caution">
    <text evidence="1">The sequence shown here is derived from an EMBL/GenBank/DDBJ whole genome shotgun (WGS) entry which is preliminary data.</text>
</comment>
<proteinExistence type="predicted"/>
<accession>A0ABS8VS22</accession>
<organism evidence="1 2">
    <name type="scientific">Datura stramonium</name>
    <name type="common">Jimsonweed</name>
    <name type="synonym">Common thornapple</name>
    <dbReference type="NCBI Taxonomy" id="4076"/>
    <lineage>
        <taxon>Eukaryota</taxon>
        <taxon>Viridiplantae</taxon>
        <taxon>Streptophyta</taxon>
        <taxon>Embryophyta</taxon>
        <taxon>Tracheophyta</taxon>
        <taxon>Spermatophyta</taxon>
        <taxon>Magnoliopsida</taxon>
        <taxon>eudicotyledons</taxon>
        <taxon>Gunneridae</taxon>
        <taxon>Pentapetalae</taxon>
        <taxon>asterids</taxon>
        <taxon>lamiids</taxon>
        <taxon>Solanales</taxon>
        <taxon>Solanaceae</taxon>
        <taxon>Solanoideae</taxon>
        <taxon>Datureae</taxon>
        <taxon>Datura</taxon>
    </lineage>
</organism>
<evidence type="ECO:0000313" key="1">
    <source>
        <dbReference type="EMBL" id="MCE0482198.1"/>
    </source>
</evidence>
<gene>
    <name evidence="1" type="ORF">HAX54_040699</name>
</gene>
<keyword evidence="2" id="KW-1185">Reference proteome</keyword>
<dbReference type="Proteomes" id="UP000823775">
    <property type="component" value="Unassembled WGS sequence"/>
</dbReference>